<dbReference type="GO" id="GO:0009244">
    <property type="term" value="P:lipopolysaccharide core region biosynthetic process"/>
    <property type="evidence" value="ECO:0007669"/>
    <property type="project" value="TreeGrafter"/>
</dbReference>
<dbReference type="PANTHER" id="PTHR42724:SF1">
    <property type="entry name" value="TETRAACYLDISACCHARIDE 4'-KINASE, MITOCHONDRIAL-RELATED"/>
    <property type="match status" value="1"/>
</dbReference>
<evidence type="ECO:0000256" key="6">
    <source>
        <dbReference type="ARBA" id="ARBA00022556"/>
    </source>
</evidence>
<dbReference type="AlphaFoldDB" id="A0A2K9NV64"/>
<keyword evidence="5 13" id="KW-0444">Lipid biosynthesis</keyword>
<keyword evidence="9 13" id="KW-0418">Kinase</keyword>
<dbReference type="Pfam" id="PF02606">
    <property type="entry name" value="LpxK"/>
    <property type="match status" value="1"/>
</dbReference>
<keyword evidence="15" id="KW-1185">Reference proteome</keyword>
<keyword evidence="11 13" id="KW-0443">Lipid metabolism</keyword>
<dbReference type="GO" id="GO:0005886">
    <property type="term" value="C:plasma membrane"/>
    <property type="evidence" value="ECO:0007669"/>
    <property type="project" value="TreeGrafter"/>
</dbReference>
<dbReference type="EC" id="2.7.1.130" evidence="3 13"/>
<dbReference type="Proteomes" id="UP000235584">
    <property type="component" value="Chromosome"/>
</dbReference>
<evidence type="ECO:0000256" key="12">
    <source>
        <dbReference type="ARBA" id="ARBA00029757"/>
    </source>
</evidence>
<comment type="function">
    <text evidence="1 13">Transfers the gamma-phosphate of ATP to the 4'-position of a tetraacyldisaccharide 1-phosphate intermediate (termed DS-1-P) to form tetraacyldisaccharide 1,4'-bis-phosphate (lipid IVA).</text>
</comment>
<keyword evidence="8 13" id="KW-0547">Nucleotide-binding</keyword>
<dbReference type="InterPro" id="IPR027417">
    <property type="entry name" value="P-loop_NTPase"/>
</dbReference>
<reference evidence="14 15" key="1">
    <citation type="submission" date="2018-01" db="EMBL/GenBank/DDBJ databases">
        <title>Complete genome sequence of Bacteriovorax stolpii DSM12778.</title>
        <authorList>
            <person name="Tang B."/>
            <person name="Chang J."/>
        </authorList>
    </citation>
    <scope>NUCLEOTIDE SEQUENCE [LARGE SCALE GENOMIC DNA]</scope>
    <source>
        <strain evidence="14 15">DSM 12778</strain>
    </source>
</reference>
<evidence type="ECO:0000256" key="5">
    <source>
        <dbReference type="ARBA" id="ARBA00022516"/>
    </source>
</evidence>
<dbReference type="NCBIfam" id="TIGR00682">
    <property type="entry name" value="lpxK"/>
    <property type="match status" value="1"/>
</dbReference>
<evidence type="ECO:0000256" key="9">
    <source>
        <dbReference type="ARBA" id="ARBA00022777"/>
    </source>
</evidence>
<dbReference type="HAMAP" id="MF_00409">
    <property type="entry name" value="LpxK"/>
    <property type="match status" value="1"/>
</dbReference>
<dbReference type="GO" id="GO:0009245">
    <property type="term" value="P:lipid A biosynthetic process"/>
    <property type="evidence" value="ECO:0007669"/>
    <property type="project" value="UniProtKB-UniRule"/>
</dbReference>
<evidence type="ECO:0000256" key="10">
    <source>
        <dbReference type="ARBA" id="ARBA00022840"/>
    </source>
</evidence>
<comment type="catalytic activity">
    <reaction evidence="13">
        <text>a lipid A disaccharide + ATP = a lipid IVA + ADP + H(+)</text>
        <dbReference type="Rhea" id="RHEA:67840"/>
        <dbReference type="ChEBI" id="CHEBI:15378"/>
        <dbReference type="ChEBI" id="CHEBI:30616"/>
        <dbReference type="ChEBI" id="CHEBI:176343"/>
        <dbReference type="ChEBI" id="CHEBI:176425"/>
        <dbReference type="ChEBI" id="CHEBI:456216"/>
        <dbReference type="EC" id="2.7.1.130"/>
    </reaction>
</comment>
<keyword evidence="10 13" id="KW-0067">ATP-binding</keyword>
<evidence type="ECO:0000256" key="11">
    <source>
        <dbReference type="ARBA" id="ARBA00023098"/>
    </source>
</evidence>
<evidence type="ECO:0000256" key="3">
    <source>
        <dbReference type="ARBA" id="ARBA00012071"/>
    </source>
</evidence>
<keyword evidence="7 13" id="KW-0808">Transferase</keyword>
<comment type="similarity">
    <text evidence="13">Belongs to the LpxK family.</text>
</comment>
<dbReference type="PANTHER" id="PTHR42724">
    <property type="entry name" value="TETRAACYLDISACCHARIDE 4'-KINASE"/>
    <property type="match status" value="1"/>
</dbReference>
<evidence type="ECO:0000256" key="1">
    <source>
        <dbReference type="ARBA" id="ARBA00002274"/>
    </source>
</evidence>
<dbReference type="UniPathway" id="UPA00359">
    <property type="reaction ID" value="UER00482"/>
</dbReference>
<dbReference type="KEGG" id="bsto:C0V70_15120"/>
<gene>
    <name evidence="13 14" type="primary">lpxK</name>
    <name evidence="14" type="ORF">C0V70_15120</name>
</gene>
<evidence type="ECO:0000256" key="8">
    <source>
        <dbReference type="ARBA" id="ARBA00022741"/>
    </source>
</evidence>
<accession>A0A2K9NV64</accession>
<dbReference type="InterPro" id="IPR003758">
    <property type="entry name" value="LpxK"/>
</dbReference>
<evidence type="ECO:0000256" key="2">
    <source>
        <dbReference type="ARBA" id="ARBA00004870"/>
    </source>
</evidence>
<name>A0A2K9NV64_BACTC</name>
<proteinExistence type="inferred from homology"/>
<evidence type="ECO:0000256" key="13">
    <source>
        <dbReference type="HAMAP-Rule" id="MF_00409"/>
    </source>
</evidence>
<dbReference type="GO" id="GO:0009029">
    <property type="term" value="F:lipid-A 4'-kinase activity"/>
    <property type="evidence" value="ECO:0007669"/>
    <property type="project" value="UniProtKB-UniRule"/>
</dbReference>
<evidence type="ECO:0000313" key="14">
    <source>
        <dbReference type="EMBL" id="AUN99413.1"/>
    </source>
</evidence>
<keyword evidence="6 13" id="KW-0441">Lipid A biosynthesis</keyword>
<comment type="pathway">
    <text evidence="2 13">Glycolipid biosynthesis; lipid IV(A) biosynthesis; lipid IV(A) from (3R)-3-hydroxytetradecanoyl-[acyl-carrier-protein] and UDP-N-acetyl-alpha-D-glucosamine: step 6/6.</text>
</comment>
<feature type="binding site" evidence="13">
    <location>
        <begin position="53"/>
        <end position="60"/>
    </location>
    <ligand>
        <name>ATP</name>
        <dbReference type="ChEBI" id="CHEBI:30616"/>
    </ligand>
</feature>
<dbReference type="SUPFAM" id="SSF52540">
    <property type="entry name" value="P-loop containing nucleoside triphosphate hydrolases"/>
    <property type="match status" value="1"/>
</dbReference>
<evidence type="ECO:0000256" key="4">
    <source>
        <dbReference type="ARBA" id="ARBA00016436"/>
    </source>
</evidence>
<evidence type="ECO:0000313" key="15">
    <source>
        <dbReference type="Proteomes" id="UP000235584"/>
    </source>
</evidence>
<sequence length="356" mass="40594">MEKKSIPLIKRLLLSPLSWIWESVYFFRRACYDYGIFRQRSFQVPIISIGNLTFGGTGKTPFTLWLAEYLHKRNKRVMILMRGYKGKLENSSGLITSGKMMAPDPVDYGDEALLFARRLEDATIVVGKRRSENLSFYFPKVEPDVVLLDDGHQHIKIKRKLNIVLFDATMPMFRYRVAPLGYMREGFQGLKDADLVVIGKADVVSAEKIKTLKKFLQPHLPVGVEFAEVGFRPNGFYNAANELVLKAEDIRGRKVICVAGVANPQSFYKLLEELGAEVIVTESFPDHHYFKPDEINALLSYAKSEDALLVTTEKDMVRIKKIIEDDTIVFLEVDIQFLSGEEATTKVIDSCFQNLY</sequence>
<dbReference type="GO" id="GO:0005524">
    <property type="term" value="F:ATP binding"/>
    <property type="evidence" value="ECO:0007669"/>
    <property type="project" value="UniProtKB-UniRule"/>
</dbReference>
<protein>
    <recommendedName>
        <fullName evidence="4 13">Tetraacyldisaccharide 4'-kinase</fullName>
        <ecNumber evidence="3 13">2.7.1.130</ecNumber>
    </recommendedName>
    <alternativeName>
        <fullName evidence="12 13">Lipid A 4'-kinase</fullName>
    </alternativeName>
</protein>
<evidence type="ECO:0000256" key="7">
    <source>
        <dbReference type="ARBA" id="ARBA00022679"/>
    </source>
</evidence>
<dbReference type="RefSeq" id="WP_102244704.1">
    <property type="nucleotide sequence ID" value="NZ_CP025704.1"/>
</dbReference>
<dbReference type="EMBL" id="CP025704">
    <property type="protein sequence ID" value="AUN99413.1"/>
    <property type="molecule type" value="Genomic_DNA"/>
</dbReference>
<organism evidence="14 15">
    <name type="scientific">Bacteriovorax stolpii</name>
    <name type="common">Bdellovibrio stolpii</name>
    <dbReference type="NCBI Taxonomy" id="960"/>
    <lineage>
        <taxon>Bacteria</taxon>
        <taxon>Pseudomonadati</taxon>
        <taxon>Bdellovibrionota</taxon>
        <taxon>Bacteriovoracia</taxon>
        <taxon>Bacteriovoracales</taxon>
        <taxon>Bacteriovoracaceae</taxon>
        <taxon>Bacteriovorax</taxon>
    </lineage>
</organism>